<evidence type="ECO:0000313" key="2">
    <source>
        <dbReference type="Proteomes" id="UP001482620"/>
    </source>
</evidence>
<reference evidence="1 2" key="1">
    <citation type="submission" date="2021-06" db="EMBL/GenBank/DDBJ databases">
        <authorList>
            <person name="Palmer J.M."/>
        </authorList>
    </citation>
    <scope>NUCLEOTIDE SEQUENCE [LARGE SCALE GENOMIC DNA]</scope>
    <source>
        <strain evidence="2">if_2019</strain>
        <tissue evidence="1">Muscle</tissue>
    </source>
</reference>
<organism evidence="1 2">
    <name type="scientific">Ilyodon furcidens</name>
    <name type="common">goldbreast splitfin</name>
    <dbReference type="NCBI Taxonomy" id="33524"/>
    <lineage>
        <taxon>Eukaryota</taxon>
        <taxon>Metazoa</taxon>
        <taxon>Chordata</taxon>
        <taxon>Craniata</taxon>
        <taxon>Vertebrata</taxon>
        <taxon>Euteleostomi</taxon>
        <taxon>Actinopterygii</taxon>
        <taxon>Neopterygii</taxon>
        <taxon>Teleostei</taxon>
        <taxon>Neoteleostei</taxon>
        <taxon>Acanthomorphata</taxon>
        <taxon>Ovalentaria</taxon>
        <taxon>Atherinomorphae</taxon>
        <taxon>Cyprinodontiformes</taxon>
        <taxon>Goodeidae</taxon>
        <taxon>Ilyodon</taxon>
    </lineage>
</organism>
<name>A0ABV0SS61_9TELE</name>
<comment type="caution">
    <text evidence="1">The sequence shown here is derived from an EMBL/GenBank/DDBJ whole genome shotgun (WGS) entry which is preliminary data.</text>
</comment>
<dbReference type="Proteomes" id="UP001482620">
    <property type="component" value="Unassembled WGS sequence"/>
</dbReference>
<sequence length="130" mass="14558">MYSRRYKNPQAIIILGQYSTRPQGWEYGCGSRFSSENIRPGLASKPANVLLCDKIVRYSYSLPPNEAKRCRGAPESRTIPSCFCPSSSALLRCHFTVHSSTLVQPMSDHQVLHTGIARSPHRPIEIEPAQ</sequence>
<protein>
    <submittedName>
        <fullName evidence="1">Uncharacterized protein</fullName>
    </submittedName>
</protein>
<evidence type="ECO:0000313" key="1">
    <source>
        <dbReference type="EMBL" id="MEQ2222523.1"/>
    </source>
</evidence>
<dbReference type="EMBL" id="JAHRIQ010003544">
    <property type="protein sequence ID" value="MEQ2222523.1"/>
    <property type="molecule type" value="Genomic_DNA"/>
</dbReference>
<accession>A0ABV0SS61</accession>
<keyword evidence="2" id="KW-1185">Reference proteome</keyword>
<gene>
    <name evidence="1" type="ORF">ILYODFUR_027186</name>
</gene>
<proteinExistence type="predicted"/>